<dbReference type="Proteomes" id="UP000192656">
    <property type="component" value="Unassembled WGS sequence"/>
</dbReference>
<dbReference type="CDD" id="cd01949">
    <property type="entry name" value="GGDEF"/>
    <property type="match status" value="1"/>
</dbReference>
<feature type="transmembrane region" description="Helical" evidence="3">
    <location>
        <begin position="12"/>
        <end position="32"/>
    </location>
</feature>
<dbReference type="AlphaFoldDB" id="A0A1W1YES0"/>
<reference evidence="5 6" key="1">
    <citation type="submission" date="2017-04" db="EMBL/GenBank/DDBJ databases">
        <authorList>
            <person name="Afonso C.L."/>
            <person name="Miller P.J."/>
            <person name="Scott M.A."/>
            <person name="Spackman E."/>
            <person name="Goraichik I."/>
            <person name="Dimitrov K.M."/>
            <person name="Suarez D.L."/>
            <person name="Swayne D.E."/>
        </authorList>
    </citation>
    <scope>NUCLEOTIDE SEQUENCE [LARGE SCALE GENOMIC DNA]</scope>
    <source>
        <strain evidence="5 6">CGMCC 1.10972</strain>
    </source>
</reference>
<dbReference type="InterPro" id="IPR029787">
    <property type="entry name" value="Nucleotide_cyclase"/>
</dbReference>
<keyword evidence="3" id="KW-1133">Transmembrane helix</keyword>
<dbReference type="SUPFAM" id="SSF55073">
    <property type="entry name" value="Nucleotide cyclase"/>
    <property type="match status" value="1"/>
</dbReference>
<name>A0A1W1YES0_9HYPH</name>
<comment type="catalytic activity">
    <reaction evidence="2">
        <text>2 GTP = 3',3'-c-di-GMP + 2 diphosphate</text>
        <dbReference type="Rhea" id="RHEA:24898"/>
        <dbReference type="ChEBI" id="CHEBI:33019"/>
        <dbReference type="ChEBI" id="CHEBI:37565"/>
        <dbReference type="ChEBI" id="CHEBI:58805"/>
        <dbReference type="EC" id="2.7.7.65"/>
    </reaction>
</comment>
<dbReference type="PANTHER" id="PTHR45138">
    <property type="entry name" value="REGULATORY COMPONENTS OF SENSORY TRANSDUCTION SYSTEM"/>
    <property type="match status" value="1"/>
</dbReference>
<dbReference type="EMBL" id="FWXR01000001">
    <property type="protein sequence ID" value="SMC34710.1"/>
    <property type="molecule type" value="Genomic_DNA"/>
</dbReference>
<feature type="domain" description="GGDEF" evidence="4">
    <location>
        <begin position="110"/>
        <end position="243"/>
    </location>
</feature>
<dbReference type="PROSITE" id="PS50887">
    <property type="entry name" value="GGDEF"/>
    <property type="match status" value="1"/>
</dbReference>
<feature type="transmembrane region" description="Helical" evidence="3">
    <location>
        <begin position="38"/>
        <end position="63"/>
    </location>
</feature>
<evidence type="ECO:0000313" key="5">
    <source>
        <dbReference type="EMBL" id="SMC34710.1"/>
    </source>
</evidence>
<evidence type="ECO:0000256" key="3">
    <source>
        <dbReference type="SAM" id="Phobius"/>
    </source>
</evidence>
<evidence type="ECO:0000313" key="6">
    <source>
        <dbReference type="Proteomes" id="UP000192656"/>
    </source>
</evidence>
<keyword evidence="6" id="KW-1185">Reference proteome</keyword>
<dbReference type="InterPro" id="IPR043128">
    <property type="entry name" value="Rev_trsase/Diguanyl_cyclase"/>
</dbReference>
<dbReference type="EC" id="2.7.7.65" evidence="1"/>
<dbReference type="Gene3D" id="3.30.70.270">
    <property type="match status" value="1"/>
</dbReference>
<dbReference type="NCBIfam" id="TIGR00254">
    <property type="entry name" value="GGDEF"/>
    <property type="match status" value="1"/>
</dbReference>
<dbReference type="InterPro" id="IPR000160">
    <property type="entry name" value="GGDEF_dom"/>
</dbReference>
<protein>
    <recommendedName>
        <fullName evidence="1">diguanylate cyclase</fullName>
        <ecNumber evidence="1">2.7.7.65</ecNumber>
    </recommendedName>
</protein>
<dbReference type="InterPro" id="IPR050469">
    <property type="entry name" value="Diguanylate_Cyclase"/>
</dbReference>
<proteinExistence type="predicted"/>
<accession>A0A1W1YES0</accession>
<dbReference type="GO" id="GO:0052621">
    <property type="term" value="F:diguanylate cyclase activity"/>
    <property type="evidence" value="ECO:0007669"/>
    <property type="project" value="UniProtKB-EC"/>
</dbReference>
<evidence type="ECO:0000256" key="2">
    <source>
        <dbReference type="ARBA" id="ARBA00034247"/>
    </source>
</evidence>
<dbReference type="SMART" id="SM00267">
    <property type="entry name" value="GGDEF"/>
    <property type="match status" value="1"/>
</dbReference>
<sequence length="260" mass="27805">MANPGKINVLKNVGVGSLSCLCLSNLVTYAVFQSEGAIILGKAMITSSIVALVLSAPLFAFVFRKMRDLRELNREATRRSHEDQLTGLMNRAAFTEIFAKRCATGVQGPALRMLLLIDIDGFKAINDRLGHPAGDEALCHLANILRDVTGDYGVVARMGGEEFAILLQSSNPSSFLAFAERIRLGVARSPAELDDGAEVDLTVSLGGAFFDSEHAFAEIYKSADELLYKAKNAGRNRAFIAAHQPAAPAPRGGVNLAKAA</sequence>
<organism evidence="5 6">
    <name type="scientific">Fulvimarina manganoxydans</name>
    <dbReference type="NCBI Taxonomy" id="937218"/>
    <lineage>
        <taxon>Bacteria</taxon>
        <taxon>Pseudomonadati</taxon>
        <taxon>Pseudomonadota</taxon>
        <taxon>Alphaproteobacteria</taxon>
        <taxon>Hyphomicrobiales</taxon>
        <taxon>Aurantimonadaceae</taxon>
        <taxon>Fulvimarina</taxon>
    </lineage>
</organism>
<dbReference type="RefSeq" id="WP_084408090.1">
    <property type="nucleotide sequence ID" value="NZ_FWXR01000001.1"/>
</dbReference>
<keyword evidence="3" id="KW-0812">Transmembrane</keyword>
<dbReference type="STRING" id="937218.SAMN06297251_101227"/>
<dbReference type="PANTHER" id="PTHR45138:SF9">
    <property type="entry name" value="DIGUANYLATE CYCLASE DGCM-RELATED"/>
    <property type="match status" value="1"/>
</dbReference>
<dbReference type="Pfam" id="PF00990">
    <property type="entry name" value="GGDEF"/>
    <property type="match status" value="1"/>
</dbReference>
<evidence type="ECO:0000259" key="4">
    <source>
        <dbReference type="PROSITE" id="PS50887"/>
    </source>
</evidence>
<keyword evidence="3" id="KW-0472">Membrane</keyword>
<evidence type="ECO:0000256" key="1">
    <source>
        <dbReference type="ARBA" id="ARBA00012528"/>
    </source>
</evidence>
<gene>
    <name evidence="5" type="ORF">SAMN06297251_101227</name>
</gene>
<dbReference type="FunFam" id="3.30.70.270:FF:000001">
    <property type="entry name" value="Diguanylate cyclase domain protein"/>
    <property type="match status" value="1"/>
</dbReference>
<dbReference type="OrthoDB" id="9812260at2"/>